<comment type="caution">
    <text evidence="1">The sequence shown here is derived from an EMBL/GenBank/DDBJ whole genome shotgun (WGS) entry which is preliminary data.</text>
</comment>
<organism evidence="1">
    <name type="scientific">Tanacetum cinerariifolium</name>
    <name type="common">Dalmatian daisy</name>
    <name type="synonym">Chrysanthemum cinerariifolium</name>
    <dbReference type="NCBI Taxonomy" id="118510"/>
    <lineage>
        <taxon>Eukaryota</taxon>
        <taxon>Viridiplantae</taxon>
        <taxon>Streptophyta</taxon>
        <taxon>Embryophyta</taxon>
        <taxon>Tracheophyta</taxon>
        <taxon>Spermatophyta</taxon>
        <taxon>Magnoliopsida</taxon>
        <taxon>eudicotyledons</taxon>
        <taxon>Gunneridae</taxon>
        <taxon>Pentapetalae</taxon>
        <taxon>asterids</taxon>
        <taxon>campanulids</taxon>
        <taxon>Asterales</taxon>
        <taxon>Asteraceae</taxon>
        <taxon>Asteroideae</taxon>
        <taxon>Anthemideae</taxon>
        <taxon>Anthemidinae</taxon>
        <taxon>Tanacetum</taxon>
    </lineage>
</organism>
<feature type="non-terminal residue" evidence="1">
    <location>
        <position position="1"/>
    </location>
</feature>
<sequence>RPRKGIAGNIDDDARNNANRVLEHCNAKKATSEVADGKLAMPKK</sequence>
<name>A0A699X408_TANCI</name>
<reference evidence="1" key="1">
    <citation type="journal article" date="2019" name="Sci. Rep.">
        <title>Draft genome of Tanacetum cinerariifolium, the natural source of mosquito coil.</title>
        <authorList>
            <person name="Yamashiro T."/>
            <person name="Shiraishi A."/>
            <person name="Satake H."/>
            <person name="Nakayama K."/>
        </authorList>
    </citation>
    <scope>NUCLEOTIDE SEQUENCE</scope>
</reference>
<protein>
    <submittedName>
        <fullName evidence="1">Uncharacterized protein</fullName>
    </submittedName>
</protein>
<dbReference type="AlphaFoldDB" id="A0A699X408"/>
<accession>A0A699X408</accession>
<dbReference type="EMBL" id="BKCJ011791420">
    <property type="protein sequence ID" value="GFD53210.1"/>
    <property type="molecule type" value="Genomic_DNA"/>
</dbReference>
<evidence type="ECO:0000313" key="1">
    <source>
        <dbReference type="EMBL" id="GFD53210.1"/>
    </source>
</evidence>
<gene>
    <name evidence="1" type="ORF">Tci_925179</name>
</gene>
<proteinExistence type="predicted"/>